<comment type="similarity">
    <text evidence="2 14">Belongs to the ZP domain family. ZPC subfamily.</text>
</comment>
<evidence type="ECO:0000256" key="13">
    <source>
        <dbReference type="ARBA" id="ARBA00023180"/>
    </source>
</evidence>
<dbReference type="GO" id="GO:0032190">
    <property type="term" value="F:acrosin binding"/>
    <property type="evidence" value="ECO:0007669"/>
    <property type="project" value="TreeGrafter"/>
</dbReference>
<dbReference type="Gene3D" id="2.60.40.3210">
    <property type="entry name" value="Zona pellucida, ZP-N domain"/>
    <property type="match status" value="1"/>
</dbReference>
<evidence type="ECO:0000256" key="5">
    <source>
        <dbReference type="ARBA" id="ARBA00022525"/>
    </source>
</evidence>
<comment type="function">
    <text evidence="14">Component of the zona pellucida, an extracellular matrix surrounding oocytes which mediates sperm binding, induction of the acrosome reaction and prevents post-fertilization polyspermy. The zona pellucida is composed of 3 to 4 glycoproteins, ZP1, ZP2, ZP3, and ZP4. ZP3 is essential for sperm binding and zona matrix formation.</text>
</comment>
<gene>
    <name evidence="15" type="ORF">GSONMT00049886001</name>
</gene>
<evidence type="ECO:0000256" key="12">
    <source>
        <dbReference type="ARBA" id="ARBA00023157"/>
    </source>
</evidence>
<dbReference type="PROSITE" id="PS51034">
    <property type="entry name" value="ZP_2"/>
    <property type="match status" value="1"/>
</dbReference>
<dbReference type="PRINTS" id="PR00023">
    <property type="entry name" value="ZPELLUCIDA"/>
</dbReference>
<keyword evidence="6 14" id="KW-0272">Extracellular matrix</keyword>
<evidence type="ECO:0000256" key="14">
    <source>
        <dbReference type="RuleBase" id="RU367066"/>
    </source>
</evidence>
<reference evidence="15" key="2">
    <citation type="submission" date="2014-03" db="EMBL/GenBank/DDBJ databases">
        <authorList>
            <person name="Genoscope - CEA"/>
        </authorList>
    </citation>
    <scope>NUCLEOTIDE SEQUENCE</scope>
</reference>
<evidence type="ECO:0000256" key="6">
    <source>
        <dbReference type="ARBA" id="ARBA00022530"/>
    </source>
</evidence>
<keyword evidence="11" id="KW-0472">Membrane</keyword>
<dbReference type="GO" id="GO:0035805">
    <property type="term" value="C:egg coat"/>
    <property type="evidence" value="ECO:0007669"/>
    <property type="project" value="UniProtKB-SubCell"/>
</dbReference>
<sequence length="440" mass="48875">MGSNKVLIKLLAVFAAFVCFWDAALSAPWAHAALNPRAFQKSAVLQPRGFQNQRPAVPQPRGFQNQRPAVLQPRKQDSVFQSKQGFETPLTWTFPRDPVPEAKPDVRNVELKQPVPANTVGVKCGENLVQVEVKQDLFGIGQLIQPAHLTLGGCAAVGEDVEAQRLIFESELQGCGSKLEMVEDAFIYTFYLLYKPSNIANTPVVRSTEAVVGIECHYKRKLNVSSNALKPTWTLFADSKLVEEQLYFSLKLMTDDWQIERASSQYFLGDLIRMEASVLQYHHVPLRVFVESCVATLVPDINSKPRYSFIENDGCLVDAALMGSSSQFLPRSQDHKLQIQLETFIFKQQYAGPGSNSKTSQEKLDMIYITCHLKATAASSPTSAEDKACSFVNGWRSADGYDQVCGCCDTTCTMRRARAISIHADVQWEADAVLGPLSIQ</sequence>
<dbReference type="InterPro" id="IPR042235">
    <property type="entry name" value="ZP-C_dom"/>
</dbReference>
<protein>
    <recommendedName>
        <fullName evidence="3 14">Zona pellucida sperm-binding protein 3</fullName>
    </recommendedName>
</protein>
<feature type="chain" id="PRO_5035351797" description="Zona pellucida sperm-binding protein 3" evidence="14">
    <location>
        <begin position="27"/>
        <end position="440"/>
    </location>
</feature>
<dbReference type="PANTHER" id="PTHR11576">
    <property type="entry name" value="ZONA PELLUCIDA SPERM-BINDING PROTEIN 3"/>
    <property type="match status" value="1"/>
</dbReference>
<keyword evidence="10" id="KW-1133">Transmembrane helix</keyword>
<dbReference type="Gene3D" id="2.60.40.4100">
    <property type="entry name" value="Zona pellucida, ZP-C domain"/>
    <property type="match status" value="1"/>
</dbReference>
<dbReference type="GO" id="GO:0035803">
    <property type="term" value="P:egg coat formation"/>
    <property type="evidence" value="ECO:0007669"/>
    <property type="project" value="UniProtKB-UniRule"/>
</dbReference>
<comment type="subcellular location">
    <subcellularLocation>
        <location evidence="1">Secreted</location>
        <location evidence="1">Extracellular space</location>
        <location evidence="1">Extracellular matrix</location>
    </subcellularLocation>
    <subcellularLocation>
        <location evidence="14">Zona pellucida</location>
    </subcellularLocation>
    <subcellularLocation>
        <location evidence="14">Cell membrane</location>
        <topology evidence="14">Single-pass type I membrane protein</topology>
    </subcellularLocation>
</comment>
<dbReference type="AlphaFoldDB" id="A0A060Y494"/>
<keyword evidence="12 14" id="KW-1015">Disulfide bond</keyword>
<evidence type="ECO:0000256" key="9">
    <source>
        <dbReference type="ARBA" id="ARBA00022729"/>
    </source>
</evidence>
<dbReference type="FunFam" id="2.60.40.4100:FF:000002">
    <property type="entry name" value="Zona pellucida sperm-binding protein 3"/>
    <property type="match status" value="1"/>
</dbReference>
<evidence type="ECO:0000256" key="8">
    <source>
        <dbReference type="ARBA" id="ARBA00022692"/>
    </source>
</evidence>
<accession>A0A060Y494</accession>
<dbReference type="InterPro" id="IPR055356">
    <property type="entry name" value="ZP-N"/>
</dbReference>
<evidence type="ECO:0000256" key="2">
    <source>
        <dbReference type="ARBA" id="ARBA00006735"/>
    </source>
</evidence>
<dbReference type="PaxDb" id="8022-A0A060Y494"/>
<dbReference type="InterPro" id="IPR048290">
    <property type="entry name" value="ZP_chr"/>
</dbReference>
<keyword evidence="7 14" id="KW-0165">Cleavage on pair of basic residues</keyword>
<dbReference type="InterPro" id="IPR001507">
    <property type="entry name" value="ZP_dom"/>
</dbReference>
<organism evidence="15 16">
    <name type="scientific">Oncorhynchus mykiss</name>
    <name type="common">Rainbow trout</name>
    <name type="synonym">Salmo gairdneri</name>
    <dbReference type="NCBI Taxonomy" id="8022"/>
    <lineage>
        <taxon>Eukaryota</taxon>
        <taxon>Metazoa</taxon>
        <taxon>Chordata</taxon>
        <taxon>Craniata</taxon>
        <taxon>Vertebrata</taxon>
        <taxon>Euteleostomi</taxon>
        <taxon>Actinopterygii</taxon>
        <taxon>Neopterygii</taxon>
        <taxon>Teleostei</taxon>
        <taxon>Protacanthopterygii</taxon>
        <taxon>Salmoniformes</taxon>
        <taxon>Salmonidae</taxon>
        <taxon>Salmoninae</taxon>
        <taxon>Oncorhynchus</taxon>
    </lineage>
</organism>
<dbReference type="GO" id="GO:0007339">
    <property type="term" value="P:binding of sperm to zona pellucida"/>
    <property type="evidence" value="ECO:0007669"/>
    <property type="project" value="UniProtKB-UniRule"/>
</dbReference>
<evidence type="ECO:0000256" key="3">
    <source>
        <dbReference type="ARBA" id="ARBA00017980"/>
    </source>
</evidence>
<keyword evidence="4 14" id="KW-1003">Cell membrane</keyword>
<dbReference type="InterPro" id="IPR055355">
    <property type="entry name" value="ZP-C"/>
</dbReference>
<dbReference type="Pfam" id="PF23344">
    <property type="entry name" value="ZP-N"/>
    <property type="match status" value="1"/>
</dbReference>
<dbReference type="EMBL" id="FR906357">
    <property type="protein sequence ID" value="CDQ84209.1"/>
    <property type="molecule type" value="Genomic_DNA"/>
</dbReference>
<evidence type="ECO:0000256" key="1">
    <source>
        <dbReference type="ARBA" id="ARBA00004498"/>
    </source>
</evidence>
<dbReference type="GO" id="GO:2000344">
    <property type="term" value="P:positive regulation of acrosome reaction"/>
    <property type="evidence" value="ECO:0007669"/>
    <property type="project" value="UniProtKB-UniRule"/>
</dbReference>
<dbReference type="PANTHER" id="PTHR11576:SF2">
    <property type="entry name" value="ZONA PELLUCIDA SPERM-BINDING PROTEIN 3"/>
    <property type="match status" value="1"/>
</dbReference>
<dbReference type="GO" id="GO:0035804">
    <property type="term" value="F:structural constituent of egg coat"/>
    <property type="evidence" value="ECO:0007669"/>
    <property type="project" value="UniProtKB-UniRule"/>
</dbReference>
<dbReference type="Pfam" id="PF00100">
    <property type="entry name" value="Zona_pellucida"/>
    <property type="match status" value="1"/>
</dbReference>
<keyword evidence="5 14" id="KW-0964">Secreted</keyword>
<evidence type="ECO:0000313" key="16">
    <source>
        <dbReference type="Proteomes" id="UP000193380"/>
    </source>
</evidence>
<comment type="PTM">
    <text evidence="14">Proteolytically cleaved before the transmembrane segment to yield the secreted ectodomain incorporated in the zona pellucida.</text>
</comment>
<evidence type="ECO:0000256" key="4">
    <source>
        <dbReference type="ARBA" id="ARBA00022475"/>
    </source>
</evidence>
<dbReference type="Proteomes" id="UP000193380">
    <property type="component" value="Unassembled WGS sequence"/>
</dbReference>
<dbReference type="GO" id="GO:0005886">
    <property type="term" value="C:plasma membrane"/>
    <property type="evidence" value="ECO:0007669"/>
    <property type="project" value="UniProtKB-SubCell"/>
</dbReference>
<reference evidence="15" key="1">
    <citation type="journal article" date="2014" name="Nat. Commun.">
        <title>The rainbow trout genome provides novel insights into evolution after whole-genome duplication in vertebrates.</title>
        <authorList>
            <person name="Berthelot C."/>
            <person name="Brunet F."/>
            <person name="Chalopin D."/>
            <person name="Juanchich A."/>
            <person name="Bernard M."/>
            <person name="Noel B."/>
            <person name="Bento P."/>
            <person name="Da Silva C."/>
            <person name="Labadie K."/>
            <person name="Alberti A."/>
            <person name="Aury J.M."/>
            <person name="Louis A."/>
            <person name="Dehais P."/>
            <person name="Bardou P."/>
            <person name="Montfort J."/>
            <person name="Klopp C."/>
            <person name="Cabau C."/>
            <person name="Gaspin C."/>
            <person name="Thorgaard G.H."/>
            <person name="Boussaha M."/>
            <person name="Quillet E."/>
            <person name="Guyomard R."/>
            <person name="Galiana D."/>
            <person name="Bobe J."/>
            <person name="Volff J.N."/>
            <person name="Genet C."/>
            <person name="Wincker P."/>
            <person name="Jaillon O."/>
            <person name="Roest Crollius H."/>
            <person name="Guiguen Y."/>
        </authorList>
    </citation>
    <scope>NUCLEOTIDE SEQUENCE [LARGE SCALE GENOMIC DNA]</scope>
</reference>
<evidence type="ECO:0000256" key="10">
    <source>
        <dbReference type="ARBA" id="ARBA00022989"/>
    </source>
</evidence>
<keyword evidence="9 14" id="KW-0732">Signal</keyword>
<evidence type="ECO:0000313" key="15">
    <source>
        <dbReference type="EMBL" id="CDQ84209.1"/>
    </source>
</evidence>
<dbReference type="FunFam" id="2.60.40.3210:FF:000001">
    <property type="entry name" value="Zona pellucida sperm-binding protein 3"/>
    <property type="match status" value="1"/>
</dbReference>
<dbReference type="STRING" id="8022.A0A060Y494"/>
<feature type="signal peptide" evidence="14">
    <location>
        <begin position="1"/>
        <end position="26"/>
    </location>
</feature>
<keyword evidence="8" id="KW-0812">Transmembrane</keyword>
<proteinExistence type="inferred from homology"/>
<evidence type="ECO:0000256" key="7">
    <source>
        <dbReference type="ARBA" id="ARBA00022685"/>
    </source>
</evidence>
<keyword evidence="13" id="KW-0325">Glycoprotein</keyword>
<dbReference type="SMART" id="SM00241">
    <property type="entry name" value="ZP"/>
    <property type="match status" value="1"/>
</dbReference>
<name>A0A060Y494_ONCMY</name>
<evidence type="ECO:0000256" key="11">
    <source>
        <dbReference type="ARBA" id="ARBA00023136"/>
    </source>
</evidence>
<comment type="domain">
    <text evidence="14">The ZP domain is involved in the polymerization of the ZP proteins to form the zona pellucida.</text>
</comment>